<evidence type="ECO:0000256" key="3">
    <source>
        <dbReference type="ARBA" id="ARBA00022989"/>
    </source>
</evidence>
<gene>
    <name evidence="8" type="ORF">K6K41_06760</name>
</gene>
<accession>A0A9E6RDC3</accession>
<sequence>MRFRRFLAGLIGIPLALFIIVFAVANRQSVTVGFDPFAPTTPAFSIDLPLFAVVLLSVMLGVLVGGIASWARQGKWRKETRRRRIEAERLEAETEQARREAAAARRQAAATAALPAPQKAA</sequence>
<name>A0A9E6RDC3_9HYPH</name>
<keyword evidence="2 6" id="KW-0812">Transmembrane</keyword>
<keyword evidence="4 6" id="KW-0472">Membrane</keyword>
<feature type="domain" description="Lipopolysaccharide assembly protein A" evidence="7">
    <location>
        <begin position="26"/>
        <end position="94"/>
    </location>
</feature>
<dbReference type="KEGG" id="cmet:K6K41_06760"/>
<protein>
    <submittedName>
        <fullName evidence="8">LapA family protein</fullName>
    </submittedName>
</protein>
<dbReference type="InterPro" id="IPR010445">
    <property type="entry name" value="LapA_dom"/>
</dbReference>
<dbReference type="Proteomes" id="UP000825701">
    <property type="component" value="Chromosome"/>
</dbReference>
<feature type="coiled-coil region" evidence="5">
    <location>
        <begin position="80"/>
        <end position="107"/>
    </location>
</feature>
<keyword evidence="3 6" id="KW-1133">Transmembrane helix</keyword>
<dbReference type="GO" id="GO:0005886">
    <property type="term" value="C:plasma membrane"/>
    <property type="evidence" value="ECO:0007669"/>
    <property type="project" value="InterPro"/>
</dbReference>
<reference evidence="8" key="1">
    <citation type="submission" date="2021-08" db="EMBL/GenBank/DDBJ databases">
        <authorList>
            <person name="Zhang H."/>
            <person name="Xu M."/>
            <person name="Yu Z."/>
            <person name="Yang L."/>
            <person name="Cai Y."/>
        </authorList>
    </citation>
    <scope>NUCLEOTIDE SEQUENCE</scope>
    <source>
        <strain evidence="8">CHL1</strain>
    </source>
</reference>
<evidence type="ECO:0000256" key="2">
    <source>
        <dbReference type="ARBA" id="ARBA00022692"/>
    </source>
</evidence>
<keyword evidence="9" id="KW-1185">Reference proteome</keyword>
<keyword evidence="5" id="KW-0175">Coiled coil</keyword>
<organism evidence="8 9">
    <name type="scientific">Chenggangzhangella methanolivorans</name>
    <dbReference type="NCBI Taxonomy" id="1437009"/>
    <lineage>
        <taxon>Bacteria</taxon>
        <taxon>Pseudomonadati</taxon>
        <taxon>Pseudomonadota</taxon>
        <taxon>Alphaproteobacteria</taxon>
        <taxon>Hyphomicrobiales</taxon>
        <taxon>Methylopilaceae</taxon>
        <taxon>Chenggangzhangella</taxon>
    </lineage>
</organism>
<proteinExistence type="predicted"/>
<evidence type="ECO:0000256" key="5">
    <source>
        <dbReference type="SAM" id="Coils"/>
    </source>
</evidence>
<evidence type="ECO:0000256" key="6">
    <source>
        <dbReference type="SAM" id="Phobius"/>
    </source>
</evidence>
<dbReference type="AlphaFoldDB" id="A0A9E6RDC3"/>
<dbReference type="RefSeq" id="WP_261404466.1">
    <property type="nucleotide sequence ID" value="NZ_CP081869.1"/>
</dbReference>
<keyword evidence="1" id="KW-1003">Cell membrane</keyword>
<feature type="transmembrane region" description="Helical" evidence="6">
    <location>
        <begin position="51"/>
        <end position="71"/>
    </location>
</feature>
<evidence type="ECO:0000313" key="8">
    <source>
        <dbReference type="EMBL" id="QZO01228.1"/>
    </source>
</evidence>
<evidence type="ECO:0000256" key="4">
    <source>
        <dbReference type="ARBA" id="ARBA00023136"/>
    </source>
</evidence>
<evidence type="ECO:0000313" key="9">
    <source>
        <dbReference type="Proteomes" id="UP000825701"/>
    </source>
</evidence>
<evidence type="ECO:0000256" key="1">
    <source>
        <dbReference type="ARBA" id="ARBA00022475"/>
    </source>
</evidence>
<evidence type="ECO:0000259" key="7">
    <source>
        <dbReference type="Pfam" id="PF06305"/>
    </source>
</evidence>
<dbReference type="EMBL" id="CP081869">
    <property type="protein sequence ID" value="QZO01228.1"/>
    <property type="molecule type" value="Genomic_DNA"/>
</dbReference>
<dbReference type="Pfam" id="PF06305">
    <property type="entry name" value="LapA_dom"/>
    <property type="match status" value="1"/>
</dbReference>